<name>A0A8B8U054_CAMFR</name>
<sequence length="400" mass="43179">MHHREQRKKGASWGQFRWRNCSAWARGGRDGLRCPGRDAQQPVLLWPSPQLFRGPEKKASSPQEEGLCPSLIITLACWPSHQAIFRVPDPAHVTQPMLGQECRRMAEGHDALGTERGQARPGAQEGRPAEPSFLPRALSHGCPGRLQPSAPPACGSLPAAPGSSPRPSMENLMSEFQPQQRMWPDLHLLGSQARGPRGLGRVSPSLQASGPWGPPFLLSTLAPTVALAPLVLAPSPWHWAPEGASRSVPGHPAPSSPVPPCGHWLAICHWKGFWSSSLGQGGAGEADSCSSSHHRTAWLRRGPDPIHSSRSVWLPAPVLDFLLNFPPRQRETKPRNAWDSQGSHSALRIWPDFVLPRDGQTSRKVGSGAGAAARREPHPGRWAAVRAGSGSGPRPAPARP</sequence>
<dbReference type="AlphaFoldDB" id="A0A8B8U054"/>
<gene>
    <name evidence="3" type="primary">LOC116667353</name>
</gene>
<evidence type="ECO:0000313" key="2">
    <source>
        <dbReference type="Proteomes" id="UP000694856"/>
    </source>
</evidence>
<accession>A0A8B8U054</accession>
<dbReference type="RefSeq" id="XP_032347954.1">
    <property type="nucleotide sequence ID" value="XM_032492063.1"/>
</dbReference>
<feature type="region of interest" description="Disordered" evidence="1">
    <location>
        <begin position="357"/>
        <end position="400"/>
    </location>
</feature>
<evidence type="ECO:0000256" key="1">
    <source>
        <dbReference type="SAM" id="MobiDB-lite"/>
    </source>
</evidence>
<reference evidence="3" key="1">
    <citation type="submission" date="2025-08" db="UniProtKB">
        <authorList>
            <consortium name="RefSeq"/>
        </authorList>
    </citation>
    <scope>IDENTIFICATION</scope>
    <source>
        <tissue evidence="3">Ear skin</tissue>
    </source>
</reference>
<keyword evidence="2" id="KW-1185">Reference proteome</keyword>
<organism evidence="2 3">
    <name type="scientific">Camelus ferus</name>
    <name type="common">Wild bactrian camel</name>
    <name type="synonym">Camelus bactrianus ferus</name>
    <dbReference type="NCBI Taxonomy" id="419612"/>
    <lineage>
        <taxon>Eukaryota</taxon>
        <taxon>Metazoa</taxon>
        <taxon>Chordata</taxon>
        <taxon>Craniata</taxon>
        <taxon>Vertebrata</taxon>
        <taxon>Euteleostomi</taxon>
        <taxon>Mammalia</taxon>
        <taxon>Eutheria</taxon>
        <taxon>Laurasiatheria</taxon>
        <taxon>Artiodactyla</taxon>
        <taxon>Tylopoda</taxon>
        <taxon>Camelidae</taxon>
        <taxon>Camelus</taxon>
    </lineage>
</organism>
<evidence type="ECO:0000313" key="3">
    <source>
        <dbReference type="RefSeq" id="XP_032347954.1"/>
    </source>
</evidence>
<dbReference type="Proteomes" id="UP000694856">
    <property type="component" value="Chromosome 11"/>
</dbReference>
<protein>
    <submittedName>
        <fullName evidence="3">Atrophin-1-like</fullName>
    </submittedName>
</protein>
<feature type="region of interest" description="Disordered" evidence="1">
    <location>
        <begin position="114"/>
        <end position="168"/>
    </location>
</feature>
<proteinExistence type="predicted"/>
<dbReference type="KEGG" id="cfr:116667353"/>
<dbReference type="GeneID" id="116667353"/>